<keyword evidence="2" id="KW-1185">Reference proteome</keyword>
<dbReference type="Proteomes" id="UP000723714">
    <property type="component" value="Unassembled WGS sequence"/>
</dbReference>
<protein>
    <submittedName>
        <fullName evidence="1">Uncharacterized protein</fullName>
    </submittedName>
</protein>
<dbReference type="EMBL" id="JABACJ020000036">
    <property type="protein sequence ID" value="MBU3878484.1"/>
    <property type="molecule type" value="Genomic_DNA"/>
</dbReference>
<comment type="caution">
    <text evidence="1">The sequence shown here is derived from an EMBL/GenBank/DDBJ whole genome shotgun (WGS) entry which is preliminary data.</text>
</comment>
<gene>
    <name evidence="1" type="ORF">HGO97_022030</name>
</gene>
<accession>A0ABS6DA59</accession>
<evidence type="ECO:0000313" key="2">
    <source>
        <dbReference type="Proteomes" id="UP000723714"/>
    </source>
</evidence>
<organism evidence="1 2">
    <name type="scientific">Faecalicatena faecalis</name>
    <dbReference type="NCBI Taxonomy" id="2726362"/>
    <lineage>
        <taxon>Bacteria</taxon>
        <taxon>Bacillati</taxon>
        <taxon>Bacillota</taxon>
        <taxon>Clostridia</taxon>
        <taxon>Lachnospirales</taxon>
        <taxon>Lachnospiraceae</taxon>
        <taxon>Faecalicatena</taxon>
    </lineage>
</organism>
<dbReference type="RefSeq" id="WP_216245366.1">
    <property type="nucleotide sequence ID" value="NZ_JABACJ020000036.1"/>
</dbReference>
<evidence type="ECO:0000313" key="1">
    <source>
        <dbReference type="EMBL" id="MBU3878484.1"/>
    </source>
</evidence>
<name>A0ABS6DA59_9FIRM</name>
<reference evidence="1 2" key="1">
    <citation type="submission" date="2021-06" db="EMBL/GenBank/DDBJ databases">
        <title>Faecalicatena sp. nov. isolated from porcine feces.</title>
        <authorList>
            <person name="Oh B.S."/>
            <person name="Lee J.H."/>
        </authorList>
    </citation>
    <scope>NUCLEOTIDE SEQUENCE [LARGE SCALE GENOMIC DNA]</scope>
    <source>
        <strain evidence="1 2">AGMB00832</strain>
    </source>
</reference>
<proteinExistence type="predicted"/>
<sequence>MPRSVSPDGTYTLTLQAIGEPDWPFGSARGRLVLEKDKKKISQEDFELKNDGGPVNSSCWKITWYEEYAEIILSGEEQPDKQIRLFFDSTKEIMDME</sequence>